<name>A0ACC2BQ38_DIPCM</name>
<sequence length="202" mass="22329">MVEGKRVVIELELEAGKKKKKQQQNGVGNSNRLQVIEEISGLEKRIFPKHESLASGLLTEMQRRNSGLLYALSLDPHNIVQHNGVDAEDDGAEGSGDASPPAAVVVVGYVMYSFTSSLAASITKLAVREAFRRQGFGEALLRAALEKCHARRVLCVNLHVDPTRIAAVALYKKIGFEIDTLIQSYYAPRRDAYRMVLSFDKD</sequence>
<comment type="caution">
    <text evidence="1">The sequence shown here is derived from an EMBL/GenBank/DDBJ whole genome shotgun (WGS) entry which is preliminary data.</text>
</comment>
<proteinExistence type="predicted"/>
<protein>
    <submittedName>
        <fullName evidence="1">Uncharacterized protein</fullName>
    </submittedName>
</protein>
<evidence type="ECO:0000313" key="1">
    <source>
        <dbReference type="EMBL" id="KAJ7531859.1"/>
    </source>
</evidence>
<dbReference type="Proteomes" id="UP001162992">
    <property type="component" value="Chromosome 14"/>
</dbReference>
<accession>A0ACC2BQ38</accession>
<keyword evidence="2" id="KW-1185">Reference proteome</keyword>
<gene>
    <name evidence="1" type="ORF">O6H91_14G061700</name>
</gene>
<organism evidence="1 2">
    <name type="scientific">Diphasiastrum complanatum</name>
    <name type="common">Issler's clubmoss</name>
    <name type="synonym">Lycopodium complanatum</name>
    <dbReference type="NCBI Taxonomy" id="34168"/>
    <lineage>
        <taxon>Eukaryota</taxon>
        <taxon>Viridiplantae</taxon>
        <taxon>Streptophyta</taxon>
        <taxon>Embryophyta</taxon>
        <taxon>Tracheophyta</taxon>
        <taxon>Lycopodiopsida</taxon>
        <taxon>Lycopodiales</taxon>
        <taxon>Lycopodiaceae</taxon>
        <taxon>Lycopodioideae</taxon>
        <taxon>Diphasiastrum</taxon>
    </lineage>
</organism>
<dbReference type="EMBL" id="CM055105">
    <property type="protein sequence ID" value="KAJ7531859.1"/>
    <property type="molecule type" value="Genomic_DNA"/>
</dbReference>
<reference evidence="2" key="1">
    <citation type="journal article" date="2024" name="Proc. Natl. Acad. Sci. U.S.A.">
        <title>Extraordinary preservation of gene collinearity over three hundred million years revealed in homosporous lycophytes.</title>
        <authorList>
            <person name="Li C."/>
            <person name="Wickell D."/>
            <person name="Kuo L.Y."/>
            <person name="Chen X."/>
            <person name="Nie B."/>
            <person name="Liao X."/>
            <person name="Peng D."/>
            <person name="Ji J."/>
            <person name="Jenkins J."/>
            <person name="Williams M."/>
            <person name="Shu S."/>
            <person name="Plott C."/>
            <person name="Barry K."/>
            <person name="Rajasekar S."/>
            <person name="Grimwood J."/>
            <person name="Han X."/>
            <person name="Sun S."/>
            <person name="Hou Z."/>
            <person name="He W."/>
            <person name="Dai G."/>
            <person name="Sun C."/>
            <person name="Schmutz J."/>
            <person name="Leebens-Mack J.H."/>
            <person name="Li F.W."/>
            <person name="Wang L."/>
        </authorList>
    </citation>
    <scope>NUCLEOTIDE SEQUENCE [LARGE SCALE GENOMIC DNA]</scope>
    <source>
        <strain evidence="2">cv. PW_Plant_1</strain>
    </source>
</reference>
<evidence type="ECO:0000313" key="2">
    <source>
        <dbReference type="Proteomes" id="UP001162992"/>
    </source>
</evidence>